<proteinExistence type="predicted"/>
<gene>
    <name evidence="1" type="ORF">FQ154_00615</name>
</gene>
<dbReference type="InterPro" id="IPR014710">
    <property type="entry name" value="RmlC-like_jellyroll"/>
</dbReference>
<sequence>MHLTIAELDQMVAQEWAKASASNNGRSAIAVLKDGRLRHTLITLLTGCKMNDHEKPESATLQVLRGTIVVSWGGESKTIEHGGLYVLPDAIHNVVATEDSAFLLTSLAG</sequence>
<dbReference type="InterPro" id="IPR011051">
    <property type="entry name" value="RmlC_Cupin_sf"/>
</dbReference>
<evidence type="ECO:0000313" key="2">
    <source>
        <dbReference type="Proteomes" id="UP000323856"/>
    </source>
</evidence>
<dbReference type="EMBL" id="VOBL01000001">
    <property type="protein sequence ID" value="KAA0979703.1"/>
    <property type="molecule type" value="Genomic_DNA"/>
</dbReference>
<dbReference type="RefSeq" id="WP_149618307.1">
    <property type="nucleotide sequence ID" value="NZ_JBITUG010000031.1"/>
</dbReference>
<accession>A0A5B0ELL8</accession>
<evidence type="ECO:0000313" key="1">
    <source>
        <dbReference type="EMBL" id="KAA0979703.1"/>
    </source>
</evidence>
<reference evidence="1 2" key="1">
    <citation type="submission" date="2019-07" db="EMBL/GenBank/DDBJ databases">
        <title>Analysis of the biochemical properties, biological activity and biotechnological potential of siderophores and biosurfactants produced by Antarctic psychrotolerant bacteria.</title>
        <authorList>
            <person name="Styczynski M."/>
            <person name="Krucon T."/>
            <person name="Decewicz P."/>
            <person name="Dziewit L."/>
        </authorList>
    </citation>
    <scope>NUCLEOTIDE SEQUENCE [LARGE SCALE GENOMIC DNA]</scope>
    <source>
        <strain evidence="1 2">ANT_H27</strain>
    </source>
</reference>
<dbReference type="AlphaFoldDB" id="A0A5B0ELL8"/>
<protein>
    <submittedName>
        <fullName evidence="1">Cupin</fullName>
    </submittedName>
</protein>
<organism evidence="1 2">
    <name type="scientific">Paeniglutamicibacter gangotriensis</name>
    <dbReference type="NCBI Taxonomy" id="254787"/>
    <lineage>
        <taxon>Bacteria</taxon>
        <taxon>Bacillati</taxon>
        <taxon>Actinomycetota</taxon>
        <taxon>Actinomycetes</taxon>
        <taxon>Micrococcales</taxon>
        <taxon>Micrococcaceae</taxon>
        <taxon>Paeniglutamicibacter</taxon>
    </lineage>
</organism>
<name>A0A5B0ELL8_9MICC</name>
<dbReference type="SUPFAM" id="SSF51182">
    <property type="entry name" value="RmlC-like cupins"/>
    <property type="match status" value="1"/>
</dbReference>
<dbReference type="Gene3D" id="2.60.120.10">
    <property type="entry name" value="Jelly Rolls"/>
    <property type="match status" value="1"/>
</dbReference>
<dbReference type="OrthoDB" id="5190473at2"/>
<dbReference type="Proteomes" id="UP000323856">
    <property type="component" value="Unassembled WGS sequence"/>
</dbReference>
<comment type="caution">
    <text evidence="1">The sequence shown here is derived from an EMBL/GenBank/DDBJ whole genome shotgun (WGS) entry which is preliminary data.</text>
</comment>